<feature type="compositionally biased region" description="Low complexity" evidence="1">
    <location>
        <begin position="237"/>
        <end position="280"/>
    </location>
</feature>
<feature type="compositionally biased region" description="Low complexity" evidence="1">
    <location>
        <begin position="213"/>
        <end position="229"/>
    </location>
</feature>
<dbReference type="InterPro" id="IPR011723">
    <property type="entry name" value="Znf/thioredoxin_put"/>
</dbReference>
<dbReference type="Pfam" id="PF13717">
    <property type="entry name" value="Zn_ribbon_4"/>
    <property type="match status" value="1"/>
</dbReference>
<dbReference type="Proteomes" id="UP000028725">
    <property type="component" value="Unassembled WGS sequence"/>
</dbReference>
<evidence type="ECO:0000259" key="3">
    <source>
        <dbReference type="Pfam" id="PF13717"/>
    </source>
</evidence>
<proteinExistence type="predicted"/>
<feature type="transmembrane region" description="Helical" evidence="2">
    <location>
        <begin position="374"/>
        <end position="395"/>
    </location>
</feature>
<feature type="region of interest" description="Disordered" evidence="1">
    <location>
        <begin position="179"/>
        <end position="358"/>
    </location>
</feature>
<evidence type="ECO:0000259" key="4">
    <source>
        <dbReference type="Pfam" id="PF14237"/>
    </source>
</evidence>
<feature type="compositionally biased region" description="Low complexity" evidence="1">
    <location>
        <begin position="69"/>
        <end position="82"/>
    </location>
</feature>
<name>A0A085W775_9BACT</name>
<dbReference type="OrthoDB" id="198456at2"/>
<keyword evidence="2" id="KW-1133">Transmembrane helix</keyword>
<feature type="compositionally biased region" description="Pro residues" evidence="1">
    <location>
        <begin position="156"/>
        <end position="170"/>
    </location>
</feature>
<reference evidence="5" key="1">
    <citation type="submission" date="2014-04" db="EMBL/GenBank/DDBJ databases">
        <title>Genome assembly of Hyalangium minutum DSM 14724.</title>
        <authorList>
            <person name="Sharma G."/>
            <person name="Subramanian S."/>
        </authorList>
    </citation>
    <scope>NUCLEOTIDE SEQUENCE [LARGE SCALE GENOMIC DNA]</scope>
    <source>
        <strain evidence="5">DSM 14724</strain>
    </source>
</reference>
<comment type="caution">
    <text evidence="5">The sequence shown here is derived from an EMBL/GenBank/DDBJ whole genome shotgun (WGS) entry which is preliminary data.</text>
</comment>
<keyword evidence="2" id="KW-0472">Membrane</keyword>
<evidence type="ECO:0000256" key="2">
    <source>
        <dbReference type="SAM" id="Phobius"/>
    </source>
</evidence>
<evidence type="ECO:0000256" key="1">
    <source>
        <dbReference type="SAM" id="MobiDB-lite"/>
    </source>
</evidence>
<evidence type="ECO:0000313" key="5">
    <source>
        <dbReference type="EMBL" id="KFE63538.1"/>
    </source>
</evidence>
<feature type="compositionally biased region" description="Polar residues" evidence="1">
    <location>
        <begin position="293"/>
        <end position="302"/>
    </location>
</feature>
<dbReference type="NCBIfam" id="TIGR02098">
    <property type="entry name" value="MJ0042_CXXC"/>
    <property type="match status" value="1"/>
</dbReference>
<evidence type="ECO:0000313" key="6">
    <source>
        <dbReference type="Proteomes" id="UP000028725"/>
    </source>
</evidence>
<feature type="region of interest" description="Disordered" evidence="1">
    <location>
        <begin position="433"/>
        <end position="478"/>
    </location>
</feature>
<feature type="domain" description="Zinc finger/thioredoxin putative" evidence="3">
    <location>
        <begin position="1"/>
        <end position="35"/>
    </location>
</feature>
<accession>A0A085W775</accession>
<feature type="domain" description="GYF" evidence="4">
    <location>
        <begin position="100"/>
        <end position="149"/>
    </location>
</feature>
<dbReference type="AlphaFoldDB" id="A0A085W775"/>
<keyword evidence="2" id="KW-0812">Transmembrane</keyword>
<dbReference type="Pfam" id="PF14237">
    <property type="entry name" value="GYF_2"/>
    <property type="match status" value="1"/>
</dbReference>
<dbReference type="RefSeq" id="WP_044195886.1">
    <property type="nucleotide sequence ID" value="NZ_JMCB01000017.1"/>
</dbReference>
<feature type="compositionally biased region" description="Basic and acidic residues" evidence="1">
    <location>
        <begin position="348"/>
        <end position="358"/>
    </location>
</feature>
<organism evidence="5 6">
    <name type="scientific">Hyalangium minutum</name>
    <dbReference type="NCBI Taxonomy" id="394096"/>
    <lineage>
        <taxon>Bacteria</taxon>
        <taxon>Pseudomonadati</taxon>
        <taxon>Myxococcota</taxon>
        <taxon>Myxococcia</taxon>
        <taxon>Myxococcales</taxon>
        <taxon>Cystobacterineae</taxon>
        <taxon>Archangiaceae</taxon>
        <taxon>Hyalangium</taxon>
    </lineage>
</organism>
<feature type="region of interest" description="Disordered" evidence="1">
    <location>
        <begin position="152"/>
        <end position="171"/>
    </location>
</feature>
<feature type="compositionally biased region" description="Polar residues" evidence="1">
    <location>
        <begin position="179"/>
        <end position="189"/>
    </location>
</feature>
<sequence length="615" mass="66246">MNFSCDNCQRRYSIADEKVRGKTVKVRCKNCQNVISVQGPPMEMEESTRVVSLADVERIREQERAMAAAAPEPAAAPASANPWEDEPTKAAPARPAAAPWFVMVKSKQEGPLDEAGLQGLMESGAINARSFFWQQGMADWKRGSDIPELAGLFAPPAAPPEPPPALPPEPATVAVRGQRTNTPAPQQEDNAWEDVPTTVGQAPAAREPWDLDPPAAAQPQRQSQRQQAQWEEPPQEDQPAWDGQQAQGQDEQQQWDEQQAQGQDEQQQWDEQQAQGQEDQPAWDEPAPDQPRAQKQSRSNGAASKAGMGDDLFSDLDLPDKNEPPPDSESPLAAVGESPDPLASVRGSKPDTKKPVEDTRYFMKKSGVTRRNPAWKVALFIMLPILLIGGGVFALDTLNFVPKMKTVDAQGKPVEKSWLFSGEGRSELKDLLLGNKKPAPTPAPTPTAPEKKPAQGGTAPKPGGSAEEKPATPETGKSAEELQQLLGDASKTDVAPAVRKDAEVAAQDAAGSGGPPAEDVMKVVEKSQGAFQGCVETELRKNPKFKGGKVTLVTTVGTSGVVKDTKLDRKELDTSPVGDCIKKSAKRMVFPKFTLDDGTEEVELQIPLVLTSGAM</sequence>
<protein>
    <submittedName>
        <fullName evidence="5">Uncharacterized protein</fullName>
    </submittedName>
</protein>
<dbReference type="EMBL" id="JMCB01000017">
    <property type="protein sequence ID" value="KFE63538.1"/>
    <property type="molecule type" value="Genomic_DNA"/>
</dbReference>
<dbReference type="NCBIfam" id="NF033768">
    <property type="entry name" value="myxo_SS_tail"/>
    <property type="match status" value="1"/>
</dbReference>
<keyword evidence="6" id="KW-1185">Reference proteome</keyword>
<dbReference type="STRING" id="394096.DB31_2656"/>
<dbReference type="InterPro" id="IPR025640">
    <property type="entry name" value="GYF_2"/>
</dbReference>
<dbReference type="InterPro" id="IPR049806">
    <property type="entry name" value="MasK-like_C"/>
</dbReference>
<feature type="region of interest" description="Disordered" evidence="1">
    <location>
        <begin position="69"/>
        <end position="90"/>
    </location>
</feature>
<gene>
    <name evidence="5" type="ORF">DB31_2656</name>
</gene>